<dbReference type="InterPro" id="IPR003594">
    <property type="entry name" value="HATPase_dom"/>
</dbReference>
<feature type="domain" description="Signal transduction histidine kinase subgroup 3 dimerisation and phosphoacceptor" evidence="11">
    <location>
        <begin position="161"/>
        <end position="226"/>
    </location>
</feature>
<evidence type="ECO:0000256" key="8">
    <source>
        <dbReference type="ARBA" id="ARBA00023012"/>
    </source>
</evidence>
<keyword evidence="8" id="KW-0902">Two-component regulatory system</keyword>
<dbReference type="PROSITE" id="PS00379">
    <property type="entry name" value="CDP_ALCOHOL_P_TRANSF"/>
    <property type="match status" value="1"/>
</dbReference>
<evidence type="ECO:0000256" key="9">
    <source>
        <dbReference type="SAM" id="Phobius"/>
    </source>
</evidence>
<dbReference type="CDD" id="cd16917">
    <property type="entry name" value="HATPase_UhpB-NarQ-NarX-like"/>
    <property type="match status" value="1"/>
</dbReference>
<evidence type="ECO:0000256" key="7">
    <source>
        <dbReference type="ARBA" id="ARBA00022840"/>
    </source>
</evidence>
<keyword evidence="9" id="KW-1133">Transmembrane helix</keyword>
<keyword evidence="7" id="KW-0067">ATP-binding</keyword>
<dbReference type="GO" id="GO:0000155">
    <property type="term" value="F:phosphorelay sensor kinase activity"/>
    <property type="evidence" value="ECO:0007669"/>
    <property type="project" value="InterPro"/>
</dbReference>
<dbReference type="GO" id="GO:0005524">
    <property type="term" value="F:ATP binding"/>
    <property type="evidence" value="ECO:0007669"/>
    <property type="project" value="UniProtKB-KW"/>
</dbReference>
<keyword evidence="3" id="KW-0597">Phosphoprotein</keyword>
<evidence type="ECO:0000313" key="13">
    <source>
        <dbReference type="Proteomes" id="UP001149140"/>
    </source>
</evidence>
<comment type="catalytic activity">
    <reaction evidence="1">
        <text>ATP + protein L-histidine = ADP + protein N-phospho-L-histidine.</text>
        <dbReference type="EC" id="2.7.13.3"/>
    </reaction>
</comment>
<keyword evidence="13" id="KW-1185">Reference proteome</keyword>
<dbReference type="InterPro" id="IPR036890">
    <property type="entry name" value="HATPase_C_sf"/>
</dbReference>
<keyword evidence="4" id="KW-0808">Transferase</keyword>
<evidence type="ECO:0000313" key="12">
    <source>
        <dbReference type="EMBL" id="MDA0164002.1"/>
    </source>
</evidence>
<feature type="transmembrane region" description="Helical" evidence="9">
    <location>
        <begin position="107"/>
        <end position="129"/>
    </location>
</feature>
<feature type="transmembrane region" description="Helical" evidence="9">
    <location>
        <begin position="80"/>
        <end position="101"/>
    </location>
</feature>
<dbReference type="EMBL" id="JAPDOD010000029">
    <property type="protein sequence ID" value="MDA0164002.1"/>
    <property type="molecule type" value="Genomic_DNA"/>
</dbReference>
<evidence type="ECO:0000259" key="11">
    <source>
        <dbReference type="Pfam" id="PF07730"/>
    </source>
</evidence>
<organism evidence="12 13">
    <name type="scientific">Solirubrobacter ginsenosidimutans</name>
    <dbReference type="NCBI Taxonomy" id="490573"/>
    <lineage>
        <taxon>Bacteria</taxon>
        <taxon>Bacillati</taxon>
        <taxon>Actinomycetota</taxon>
        <taxon>Thermoleophilia</taxon>
        <taxon>Solirubrobacterales</taxon>
        <taxon>Solirubrobacteraceae</taxon>
        <taxon>Solirubrobacter</taxon>
    </lineage>
</organism>
<dbReference type="Pfam" id="PF07730">
    <property type="entry name" value="HisKA_3"/>
    <property type="match status" value="1"/>
</dbReference>
<dbReference type="Proteomes" id="UP001149140">
    <property type="component" value="Unassembled WGS sequence"/>
</dbReference>
<dbReference type="EC" id="2.7.13.3" evidence="2"/>
<accession>A0A9X3MZF0</accession>
<sequence length="348" mass="38247">MGNSYMEEHDEPRSEIDWRLARTMQLSFSGLIVFVMVVIWIATGFGDYFWPIWVWFGLTVPIALQYAIRRASKGPRQWRALNTHASLACLAGGILTFVWALTGFGFWLFWPLFGMAAALGLHALSTVWWRALHPARERELTERVDVLTRTRRGALDAQAAELRRIERDLHDGAQARLVALSMQLGRAEDRLDDHPEAAELVRNARVEASNAIKELRDLARGIAPPVLADRGLPAAVVSLGERSALPVTVKAKLDRRLSPVVESAAYFVVAESLTNAAKYAQGAEARVSLFEESGRLVVEIDDDGPGGADPHGNGLSGLRSRVEALDGILVVRSNPGEGTTVHAELPCE</sequence>
<dbReference type="RefSeq" id="WP_270043250.1">
    <property type="nucleotide sequence ID" value="NZ_JAPDOD010000029.1"/>
</dbReference>
<dbReference type="GO" id="GO:0046983">
    <property type="term" value="F:protein dimerization activity"/>
    <property type="evidence" value="ECO:0007669"/>
    <property type="project" value="InterPro"/>
</dbReference>
<evidence type="ECO:0000256" key="4">
    <source>
        <dbReference type="ARBA" id="ARBA00022679"/>
    </source>
</evidence>
<dbReference type="Gene3D" id="3.30.565.10">
    <property type="entry name" value="Histidine kinase-like ATPase, C-terminal domain"/>
    <property type="match status" value="1"/>
</dbReference>
<dbReference type="InterPro" id="IPR011712">
    <property type="entry name" value="Sig_transdc_His_kin_sub3_dim/P"/>
</dbReference>
<evidence type="ECO:0000256" key="6">
    <source>
        <dbReference type="ARBA" id="ARBA00022777"/>
    </source>
</evidence>
<dbReference type="InterPro" id="IPR048254">
    <property type="entry name" value="CDP_ALCOHOL_P_TRANSF_CS"/>
</dbReference>
<evidence type="ECO:0000259" key="10">
    <source>
        <dbReference type="Pfam" id="PF02518"/>
    </source>
</evidence>
<dbReference type="SUPFAM" id="SSF55874">
    <property type="entry name" value="ATPase domain of HSP90 chaperone/DNA topoisomerase II/histidine kinase"/>
    <property type="match status" value="1"/>
</dbReference>
<protein>
    <recommendedName>
        <fullName evidence="2">histidine kinase</fullName>
        <ecNumber evidence="2">2.7.13.3</ecNumber>
    </recommendedName>
</protein>
<proteinExistence type="predicted"/>
<keyword evidence="9" id="KW-0812">Transmembrane</keyword>
<dbReference type="PANTHER" id="PTHR24421:SF10">
    <property type="entry name" value="NITRATE_NITRITE SENSOR PROTEIN NARQ"/>
    <property type="match status" value="1"/>
</dbReference>
<keyword evidence="5" id="KW-0547">Nucleotide-binding</keyword>
<dbReference type="GO" id="GO:0016020">
    <property type="term" value="C:membrane"/>
    <property type="evidence" value="ECO:0007669"/>
    <property type="project" value="InterPro"/>
</dbReference>
<dbReference type="InterPro" id="IPR050482">
    <property type="entry name" value="Sensor_HK_TwoCompSys"/>
</dbReference>
<gene>
    <name evidence="12" type="ORF">OM076_27265</name>
</gene>
<evidence type="ECO:0000256" key="1">
    <source>
        <dbReference type="ARBA" id="ARBA00000085"/>
    </source>
</evidence>
<reference evidence="12" key="1">
    <citation type="submission" date="2022-10" db="EMBL/GenBank/DDBJ databases">
        <title>The WGS of Solirubrobacter ginsenosidimutans DSM 21036.</title>
        <authorList>
            <person name="Jiang Z."/>
        </authorList>
    </citation>
    <scope>NUCLEOTIDE SEQUENCE</scope>
    <source>
        <strain evidence="12">DSM 21036</strain>
    </source>
</reference>
<feature type="transmembrane region" description="Helical" evidence="9">
    <location>
        <begin position="48"/>
        <end position="68"/>
    </location>
</feature>
<dbReference type="Pfam" id="PF02518">
    <property type="entry name" value="HATPase_c"/>
    <property type="match status" value="1"/>
</dbReference>
<evidence type="ECO:0000256" key="3">
    <source>
        <dbReference type="ARBA" id="ARBA00022553"/>
    </source>
</evidence>
<feature type="transmembrane region" description="Helical" evidence="9">
    <location>
        <begin position="20"/>
        <end position="42"/>
    </location>
</feature>
<keyword evidence="9" id="KW-0472">Membrane</keyword>
<evidence type="ECO:0000256" key="2">
    <source>
        <dbReference type="ARBA" id="ARBA00012438"/>
    </source>
</evidence>
<feature type="domain" description="Histidine kinase/HSP90-like ATPase" evidence="10">
    <location>
        <begin position="263"/>
        <end position="347"/>
    </location>
</feature>
<keyword evidence="6 12" id="KW-0418">Kinase</keyword>
<dbReference type="AlphaFoldDB" id="A0A9X3MZF0"/>
<evidence type="ECO:0000256" key="5">
    <source>
        <dbReference type="ARBA" id="ARBA00022741"/>
    </source>
</evidence>
<comment type="caution">
    <text evidence="12">The sequence shown here is derived from an EMBL/GenBank/DDBJ whole genome shotgun (WGS) entry which is preliminary data.</text>
</comment>
<name>A0A9X3MZF0_9ACTN</name>
<dbReference type="PANTHER" id="PTHR24421">
    <property type="entry name" value="NITRATE/NITRITE SENSOR PROTEIN NARX-RELATED"/>
    <property type="match status" value="1"/>
</dbReference>
<dbReference type="Gene3D" id="1.20.5.1930">
    <property type="match status" value="1"/>
</dbReference>